<dbReference type="Proteomes" id="UP001162060">
    <property type="component" value="Unassembled WGS sequence"/>
</dbReference>
<sequence>MHKCTNEQQVRCTNKRVGGAAKPAAPDVVVDGQDNANDHYLEEKSTAPEKAIEKMLVTLRDMSERMNRMESSGREQGGRMNADSPELRTDYRKREVAAGINTKASDGSPPMVSLTVSAATTFGLRRQQHQAGVEALPARYADLGVNMN</sequence>
<evidence type="ECO:0000313" key="4">
    <source>
        <dbReference type="Proteomes" id="UP001162060"/>
    </source>
</evidence>
<proteinExistence type="predicted"/>
<organism evidence="2 4">
    <name type="scientific">Peronospora matthiolae</name>
    <dbReference type="NCBI Taxonomy" id="2874970"/>
    <lineage>
        <taxon>Eukaryota</taxon>
        <taxon>Sar</taxon>
        <taxon>Stramenopiles</taxon>
        <taxon>Oomycota</taxon>
        <taxon>Peronosporomycetes</taxon>
        <taxon>Peronosporales</taxon>
        <taxon>Peronosporaceae</taxon>
        <taxon>Peronospora</taxon>
    </lineage>
</organism>
<reference evidence="2" key="1">
    <citation type="submission" date="2024-01" db="EMBL/GenBank/DDBJ databases">
        <authorList>
            <person name="Webb A."/>
        </authorList>
    </citation>
    <scope>NUCLEOTIDE SEQUENCE</scope>
    <source>
        <strain evidence="2">Pm1</strain>
    </source>
</reference>
<feature type="compositionally biased region" description="Basic and acidic residues" evidence="1">
    <location>
        <begin position="66"/>
        <end position="77"/>
    </location>
</feature>
<protein>
    <submittedName>
        <fullName evidence="2">Uncharacterized protein</fullName>
    </submittedName>
</protein>
<evidence type="ECO:0000313" key="2">
    <source>
        <dbReference type="EMBL" id="CAK7891476.1"/>
    </source>
</evidence>
<dbReference type="AlphaFoldDB" id="A0AAV1T1C0"/>
<name>A0AAV1T1C0_9STRA</name>
<feature type="region of interest" description="Disordered" evidence="1">
    <location>
        <begin position="66"/>
        <end position="90"/>
    </location>
</feature>
<evidence type="ECO:0000256" key="1">
    <source>
        <dbReference type="SAM" id="MobiDB-lite"/>
    </source>
</evidence>
<evidence type="ECO:0000313" key="3">
    <source>
        <dbReference type="EMBL" id="CAK7941605.1"/>
    </source>
</evidence>
<dbReference type="EMBL" id="CAKLBY020000264">
    <property type="protein sequence ID" value="CAK7941605.1"/>
    <property type="molecule type" value="Genomic_DNA"/>
</dbReference>
<accession>A0AAV1T1C0</accession>
<comment type="caution">
    <text evidence="2">The sequence shown here is derived from an EMBL/GenBank/DDBJ whole genome shotgun (WGS) entry which is preliminary data.</text>
</comment>
<dbReference type="EMBL" id="CAKLBY020000003">
    <property type="protein sequence ID" value="CAK7891476.1"/>
    <property type="molecule type" value="Genomic_DNA"/>
</dbReference>
<gene>
    <name evidence="2" type="ORF">PM001_LOCUS194</name>
    <name evidence="3" type="ORF">PM001_LOCUS26755</name>
</gene>